<dbReference type="AlphaFoldDB" id="A0A2S2E3I7"/>
<gene>
    <name evidence="1" type="ORF">HMF8227_01091</name>
</gene>
<dbReference type="EMBL" id="CP029347">
    <property type="protein sequence ID" value="AWL11577.1"/>
    <property type="molecule type" value="Genomic_DNA"/>
</dbReference>
<evidence type="ECO:0000313" key="1">
    <source>
        <dbReference type="EMBL" id="AWL11577.1"/>
    </source>
</evidence>
<evidence type="ECO:0000313" key="2">
    <source>
        <dbReference type="Proteomes" id="UP000245728"/>
    </source>
</evidence>
<dbReference type="Proteomes" id="UP000245728">
    <property type="component" value="Chromosome"/>
</dbReference>
<keyword evidence="2" id="KW-1185">Reference proteome</keyword>
<sequence length="47" mass="5141">MNRVKWSGIVLFLIGVAMIIVASVKINSATAAELTPLSHAQPHRGWR</sequence>
<accession>A0A2S2E3I7</accession>
<dbReference type="KEGG" id="salh:HMF8227_01091"/>
<protein>
    <submittedName>
        <fullName evidence="1">Uncharacterized protein</fullName>
    </submittedName>
</protein>
<name>A0A2S2E3I7_9ALTE</name>
<proteinExistence type="predicted"/>
<organism evidence="1 2">
    <name type="scientific">Saliniradius amylolyticus</name>
    <dbReference type="NCBI Taxonomy" id="2183582"/>
    <lineage>
        <taxon>Bacteria</taxon>
        <taxon>Pseudomonadati</taxon>
        <taxon>Pseudomonadota</taxon>
        <taxon>Gammaproteobacteria</taxon>
        <taxon>Alteromonadales</taxon>
        <taxon>Alteromonadaceae</taxon>
        <taxon>Saliniradius</taxon>
    </lineage>
</organism>
<reference evidence="1 2" key="1">
    <citation type="submission" date="2018-05" db="EMBL/GenBank/DDBJ databases">
        <title>Salinimonas sp. HMF8227 Genome sequencing and assembly.</title>
        <authorList>
            <person name="Kang H."/>
            <person name="Kang J."/>
            <person name="Cha I."/>
            <person name="Kim H."/>
            <person name="Joh K."/>
        </authorList>
    </citation>
    <scope>NUCLEOTIDE SEQUENCE [LARGE SCALE GENOMIC DNA]</scope>
    <source>
        <strain evidence="1 2">HMF8227</strain>
    </source>
</reference>